<reference evidence="9 10" key="1">
    <citation type="journal article" date="2024" name="Nat. Commun.">
        <title>Phylogenomics reveals the evolutionary origins of lichenization in chlorophyte algae.</title>
        <authorList>
            <person name="Puginier C."/>
            <person name="Libourel C."/>
            <person name="Otte J."/>
            <person name="Skaloud P."/>
            <person name="Haon M."/>
            <person name="Grisel S."/>
            <person name="Petersen M."/>
            <person name="Berrin J.G."/>
            <person name="Delaux P.M."/>
            <person name="Dal Grande F."/>
            <person name="Keller J."/>
        </authorList>
    </citation>
    <scope>NUCLEOTIDE SEQUENCE [LARGE SCALE GENOMIC DNA]</scope>
    <source>
        <strain evidence="9 10">SAG 2043</strain>
    </source>
</reference>
<comment type="subcellular location">
    <subcellularLocation>
        <location evidence="1">Membrane</location>
        <topology evidence="1">Multi-pass membrane protein</topology>
    </subcellularLocation>
</comment>
<sequence length="523" mass="55603">MEARTRTADQGAAEAPQPTANHMSEHQLLAFAVDLDPTGRQPTAASEATVVGKLNRNLLWTFSILVVLCYIDRTNLSFAALALNEDLGFSDRVYGTGSGMFFVGYLLFQVPSNLVLVRIGARRWLAAIILAWGLVAALFAVLRTPWQFYVLRFLLGIAESGTFPGMWFHLTLFYSKDEMSLAWSWMMLSVVVSQLIGAPLAAGILALNGALGLRGWQWLFLLEGLPTLGMAAYIFCTLAESPLQAGFLTQAEREWLSQRQARQKVQLEAAGAQSTSRQAMCNMRVWYNCTMKIISNIHETALLFWLPLLIQSVLDGGAVLDGKQPAVEGAGASNQTVALLCLVPFTVSAIAIYAVSRHSKATGERKLHVAVPWAAGCVVLLCLAETLGRTAAGAYVFVSLSTVPSGGNSVVGAWPATYVSGPAAATAAALINSVGSIGGIVGPVLVGELTHRTGSYALAMVVLAAVALIHSIMAANFPELADSTSPSSPETDAEKVPGEGSPHQMDDHQPLVPANMGSSTASQ</sequence>
<evidence type="ECO:0000313" key="9">
    <source>
        <dbReference type="EMBL" id="KAK9829015.1"/>
    </source>
</evidence>
<dbReference type="SUPFAM" id="SSF103473">
    <property type="entry name" value="MFS general substrate transporter"/>
    <property type="match status" value="1"/>
</dbReference>
<keyword evidence="3 7" id="KW-0812">Transmembrane</keyword>
<evidence type="ECO:0000256" key="6">
    <source>
        <dbReference type="SAM" id="MobiDB-lite"/>
    </source>
</evidence>
<keyword evidence="2" id="KW-0813">Transport</keyword>
<evidence type="ECO:0000259" key="8">
    <source>
        <dbReference type="PROSITE" id="PS50850"/>
    </source>
</evidence>
<dbReference type="CDD" id="cd17319">
    <property type="entry name" value="MFS_ExuT_GudP_like"/>
    <property type="match status" value="1"/>
</dbReference>
<organism evidence="9 10">
    <name type="scientific">[Myrmecia] bisecta</name>
    <dbReference type="NCBI Taxonomy" id="41462"/>
    <lineage>
        <taxon>Eukaryota</taxon>
        <taxon>Viridiplantae</taxon>
        <taxon>Chlorophyta</taxon>
        <taxon>core chlorophytes</taxon>
        <taxon>Trebouxiophyceae</taxon>
        <taxon>Trebouxiales</taxon>
        <taxon>Trebouxiaceae</taxon>
        <taxon>Myrmecia</taxon>
    </lineage>
</organism>
<feature type="transmembrane region" description="Helical" evidence="7">
    <location>
        <begin position="423"/>
        <end position="446"/>
    </location>
</feature>
<feature type="transmembrane region" description="Helical" evidence="7">
    <location>
        <begin position="93"/>
        <end position="117"/>
    </location>
</feature>
<dbReference type="GO" id="GO:0016020">
    <property type="term" value="C:membrane"/>
    <property type="evidence" value="ECO:0007669"/>
    <property type="project" value="UniProtKB-SubCell"/>
</dbReference>
<gene>
    <name evidence="9" type="ORF">WJX72_003413</name>
</gene>
<feature type="transmembrane region" description="Helical" evidence="7">
    <location>
        <begin position="367"/>
        <end position="387"/>
    </location>
</feature>
<evidence type="ECO:0000256" key="5">
    <source>
        <dbReference type="ARBA" id="ARBA00023136"/>
    </source>
</evidence>
<evidence type="ECO:0000256" key="1">
    <source>
        <dbReference type="ARBA" id="ARBA00004141"/>
    </source>
</evidence>
<feature type="transmembrane region" description="Helical" evidence="7">
    <location>
        <begin position="332"/>
        <end position="355"/>
    </location>
</feature>
<dbReference type="PROSITE" id="PS50850">
    <property type="entry name" value="MFS"/>
    <property type="match status" value="1"/>
</dbReference>
<dbReference type="Gene3D" id="1.20.1250.20">
    <property type="entry name" value="MFS general substrate transporter like domains"/>
    <property type="match status" value="2"/>
</dbReference>
<keyword evidence="10" id="KW-1185">Reference proteome</keyword>
<feature type="transmembrane region" description="Helical" evidence="7">
    <location>
        <begin position="58"/>
        <end position="81"/>
    </location>
</feature>
<feature type="region of interest" description="Disordered" evidence="6">
    <location>
        <begin position="1"/>
        <end position="20"/>
    </location>
</feature>
<evidence type="ECO:0000313" key="10">
    <source>
        <dbReference type="Proteomes" id="UP001489004"/>
    </source>
</evidence>
<dbReference type="Proteomes" id="UP001489004">
    <property type="component" value="Unassembled WGS sequence"/>
</dbReference>
<feature type="transmembrane region" description="Helical" evidence="7">
    <location>
        <begin position="458"/>
        <end position="477"/>
    </location>
</feature>
<keyword evidence="4 7" id="KW-1133">Transmembrane helix</keyword>
<dbReference type="Pfam" id="PF07690">
    <property type="entry name" value="MFS_1"/>
    <property type="match status" value="1"/>
</dbReference>
<dbReference type="InterPro" id="IPR020846">
    <property type="entry name" value="MFS_dom"/>
</dbReference>
<feature type="domain" description="Major facilitator superfamily (MFS) profile" evidence="8">
    <location>
        <begin position="58"/>
        <end position="482"/>
    </location>
</feature>
<evidence type="ECO:0000256" key="3">
    <source>
        <dbReference type="ARBA" id="ARBA00022692"/>
    </source>
</evidence>
<feature type="transmembrane region" description="Helical" evidence="7">
    <location>
        <begin position="182"/>
        <end position="206"/>
    </location>
</feature>
<evidence type="ECO:0000256" key="7">
    <source>
        <dbReference type="SAM" id="Phobius"/>
    </source>
</evidence>
<dbReference type="GO" id="GO:0022857">
    <property type="term" value="F:transmembrane transporter activity"/>
    <property type="evidence" value="ECO:0007669"/>
    <property type="project" value="InterPro"/>
</dbReference>
<feature type="transmembrane region" description="Helical" evidence="7">
    <location>
        <begin position="148"/>
        <end position="170"/>
    </location>
</feature>
<dbReference type="PANTHER" id="PTHR43791:SF36">
    <property type="entry name" value="TRANSPORTER, PUTATIVE (AFU_ORTHOLOGUE AFUA_6G08340)-RELATED"/>
    <property type="match status" value="1"/>
</dbReference>
<evidence type="ECO:0000256" key="2">
    <source>
        <dbReference type="ARBA" id="ARBA00022448"/>
    </source>
</evidence>
<dbReference type="EMBL" id="JALJOR010000001">
    <property type="protein sequence ID" value="KAK9829015.1"/>
    <property type="molecule type" value="Genomic_DNA"/>
</dbReference>
<comment type="caution">
    <text evidence="9">The sequence shown here is derived from an EMBL/GenBank/DDBJ whole genome shotgun (WGS) entry which is preliminary data.</text>
</comment>
<dbReference type="AlphaFoldDB" id="A0AAW1R6C8"/>
<evidence type="ECO:0000256" key="4">
    <source>
        <dbReference type="ARBA" id="ARBA00022989"/>
    </source>
</evidence>
<protein>
    <recommendedName>
        <fullName evidence="8">Major facilitator superfamily (MFS) profile domain-containing protein</fullName>
    </recommendedName>
</protein>
<name>A0AAW1R6C8_9CHLO</name>
<dbReference type="InterPro" id="IPR036259">
    <property type="entry name" value="MFS_trans_sf"/>
</dbReference>
<dbReference type="FunFam" id="1.20.1250.20:FF:000018">
    <property type="entry name" value="MFS transporter permease"/>
    <property type="match status" value="1"/>
</dbReference>
<feature type="transmembrane region" description="Helical" evidence="7">
    <location>
        <begin position="218"/>
        <end position="239"/>
    </location>
</feature>
<dbReference type="PANTHER" id="PTHR43791">
    <property type="entry name" value="PERMEASE-RELATED"/>
    <property type="match status" value="1"/>
</dbReference>
<keyword evidence="5 7" id="KW-0472">Membrane</keyword>
<feature type="region of interest" description="Disordered" evidence="6">
    <location>
        <begin position="480"/>
        <end position="523"/>
    </location>
</feature>
<accession>A0AAW1R6C8</accession>
<dbReference type="InterPro" id="IPR011701">
    <property type="entry name" value="MFS"/>
</dbReference>
<proteinExistence type="predicted"/>
<feature type="transmembrane region" description="Helical" evidence="7">
    <location>
        <begin position="301"/>
        <end position="320"/>
    </location>
</feature>
<feature type="transmembrane region" description="Helical" evidence="7">
    <location>
        <begin position="124"/>
        <end position="142"/>
    </location>
</feature>